<feature type="compositionally biased region" description="Basic and acidic residues" evidence="1">
    <location>
        <begin position="345"/>
        <end position="392"/>
    </location>
</feature>
<protein>
    <submittedName>
        <fullName evidence="3">Uncharacterized protein</fullName>
    </submittedName>
</protein>
<gene>
    <name evidence="3" type="ORF">TM35_000051030</name>
</gene>
<feature type="signal peptide" evidence="2">
    <location>
        <begin position="1"/>
        <end position="29"/>
    </location>
</feature>
<reference evidence="3 4" key="1">
    <citation type="submission" date="2017-03" db="EMBL/GenBank/DDBJ databases">
        <title>An alternative strategy for trypanosome survival in the mammalian bloodstream revealed through genome and transcriptome analysis of the ubiquitous bovine parasite Trypanosoma (Megatrypanum) theileri.</title>
        <authorList>
            <person name="Kelly S."/>
            <person name="Ivens A."/>
            <person name="Mott A."/>
            <person name="O'Neill E."/>
            <person name="Emms D."/>
            <person name="Macleod O."/>
            <person name="Voorheis P."/>
            <person name="Matthews J."/>
            <person name="Matthews K."/>
            <person name="Carrington M."/>
        </authorList>
    </citation>
    <scope>NUCLEOTIDE SEQUENCE [LARGE SCALE GENOMIC DNA]</scope>
    <source>
        <strain evidence="3">Edinburgh</strain>
    </source>
</reference>
<feature type="compositionally biased region" description="Basic and acidic residues" evidence="1">
    <location>
        <begin position="400"/>
        <end position="417"/>
    </location>
</feature>
<evidence type="ECO:0000256" key="1">
    <source>
        <dbReference type="SAM" id="MobiDB-lite"/>
    </source>
</evidence>
<dbReference type="GeneID" id="39982538"/>
<feature type="compositionally biased region" description="Basic and acidic residues" evidence="1">
    <location>
        <begin position="324"/>
        <end position="335"/>
    </location>
</feature>
<evidence type="ECO:0000313" key="4">
    <source>
        <dbReference type="Proteomes" id="UP000192257"/>
    </source>
</evidence>
<keyword evidence="4" id="KW-1185">Reference proteome</keyword>
<keyword evidence="2" id="KW-0732">Signal</keyword>
<proteinExistence type="predicted"/>
<dbReference type="EMBL" id="NBCO01000005">
    <property type="protein sequence ID" value="ORC91507.1"/>
    <property type="molecule type" value="Genomic_DNA"/>
</dbReference>
<name>A0A1X0P3L2_9TRYP</name>
<evidence type="ECO:0000256" key="2">
    <source>
        <dbReference type="SAM" id="SignalP"/>
    </source>
</evidence>
<feature type="region of interest" description="Disordered" evidence="1">
    <location>
        <begin position="324"/>
        <end position="417"/>
    </location>
</feature>
<evidence type="ECO:0000313" key="3">
    <source>
        <dbReference type="EMBL" id="ORC91507.1"/>
    </source>
</evidence>
<dbReference type="STRING" id="67003.A0A1X0P3L2"/>
<sequence>MTTMFVQLRGVVYLLVLLHFCVCVVRAEAETSDEAEAKIAKNVLQRTVDNAYEVLAQGKSCLTLLESEIKYCNESVMEAKKAVRDTNGVDELISQKKENAGSDKVVELLKRVRSTKETANVAMEAAIVAVGRLTAARTACHVSYDNMDYVAKKLEQDVGGLRSFMMGPDGVRHNNTECERLVKNGVELWEKIQTIKDEVFQKKWDGDTMKSEGVGVLKKAITALKNVKTKLGDLEERLNTVGSGSTASGETVRKEKEEVGKVAYEGGVKLTKVASVPRTFAVGGVIKREEIVDESSAPQEKEKIKKEAEKLKDDIVMDVRDELQKREEEERHRIAEAIQAEENEEREREKKATEEKKKIEEQQKKTEEEKKKKIEGQRKAEEDEKKKIKEQKEVEEEEEERKIEEQQKKAEEEKAKLTKGDGAFTPALLREPLVPFAVMCVLGCTLVC</sequence>
<dbReference type="Proteomes" id="UP000192257">
    <property type="component" value="Unassembled WGS sequence"/>
</dbReference>
<dbReference type="VEuPathDB" id="TriTrypDB:TM35_000051030"/>
<feature type="chain" id="PRO_5012665016" evidence="2">
    <location>
        <begin position="30"/>
        <end position="448"/>
    </location>
</feature>
<comment type="caution">
    <text evidence="3">The sequence shown here is derived from an EMBL/GenBank/DDBJ whole genome shotgun (WGS) entry which is preliminary data.</text>
</comment>
<organism evidence="3 4">
    <name type="scientific">Trypanosoma theileri</name>
    <dbReference type="NCBI Taxonomy" id="67003"/>
    <lineage>
        <taxon>Eukaryota</taxon>
        <taxon>Discoba</taxon>
        <taxon>Euglenozoa</taxon>
        <taxon>Kinetoplastea</taxon>
        <taxon>Metakinetoplastina</taxon>
        <taxon>Trypanosomatida</taxon>
        <taxon>Trypanosomatidae</taxon>
        <taxon>Trypanosoma</taxon>
    </lineage>
</organism>
<dbReference type="RefSeq" id="XP_028885573.1">
    <property type="nucleotide sequence ID" value="XM_029022758.1"/>
</dbReference>
<accession>A0A1X0P3L2</accession>
<dbReference type="AlphaFoldDB" id="A0A1X0P3L2"/>